<evidence type="ECO:0000256" key="4">
    <source>
        <dbReference type="ARBA" id="ARBA00023136"/>
    </source>
</evidence>
<dbReference type="GO" id="GO:0006506">
    <property type="term" value="P:GPI anchor biosynthetic process"/>
    <property type="evidence" value="ECO:0007669"/>
    <property type="project" value="InterPro"/>
</dbReference>
<keyword evidence="4 5" id="KW-0472">Membrane</keyword>
<evidence type="ECO:0000256" key="5">
    <source>
        <dbReference type="SAM" id="Phobius"/>
    </source>
</evidence>
<dbReference type="InterPro" id="IPR009447">
    <property type="entry name" value="PIGW/GWT1"/>
</dbReference>
<keyword evidence="2 5" id="KW-0812">Transmembrane</keyword>
<dbReference type="Pfam" id="PF06423">
    <property type="entry name" value="GWT1"/>
    <property type="match status" value="1"/>
</dbReference>
<comment type="caution">
    <text evidence="6">The sequence shown here is derived from an EMBL/GenBank/DDBJ whole genome shotgun (WGS) entry which is preliminary data.</text>
</comment>
<dbReference type="EMBL" id="JAACXV010000004">
    <property type="protein sequence ID" value="KAF7287595.1"/>
    <property type="molecule type" value="Genomic_DNA"/>
</dbReference>
<dbReference type="GO" id="GO:0005783">
    <property type="term" value="C:endoplasmic reticulum"/>
    <property type="evidence" value="ECO:0007669"/>
    <property type="project" value="TreeGrafter"/>
</dbReference>
<keyword evidence="3 5" id="KW-1133">Transmembrane helix</keyword>
<proteinExistence type="predicted"/>
<reference evidence="6" key="1">
    <citation type="submission" date="2020-08" db="EMBL/GenBank/DDBJ databases">
        <title>Genome sequencing and assembly of the red palm weevil Rhynchophorus ferrugineus.</title>
        <authorList>
            <person name="Dias G.B."/>
            <person name="Bergman C.M."/>
            <person name="Manee M."/>
        </authorList>
    </citation>
    <scope>NUCLEOTIDE SEQUENCE</scope>
    <source>
        <strain evidence="6">AA-2017</strain>
        <tissue evidence="6">Whole larva</tissue>
    </source>
</reference>
<dbReference type="OrthoDB" id="15270at2759"/>
<dbReference type="GO" id="GO:0032216">
    <property type="term" value="F:glucosaminyl-phosphatidylinositol O-acyltransferase activity"/>
    <property type="evidence" value="ECO:0007669"/>
    <property type="project" value="TreeGrafter"/>
</dbReference>
<evidence type="ECO:0000256" key="1">
    <source>
        <dbReference type="ARBA" id="ARBA00004141"/>
    </source>
</evidence>
<dbReference type="PANTHER" id="PTHR20661:SF0">
    <property type="entry name" value="PHOSPHATIDYLINOSITOL-GLYCAN BIOSYNTHESIS CLASS W PROTEIN"/>
    <property type="match status" value="1"/>
</dbReference>
<name>A0A834MNI4_RHYFE</name>
<organism evidence="6 7">
    <name type="scientific">Rhynchophorus ferrugineus</name>
    <name type="common">Red palm weevil</name>
    <name type="synonym">Curculio ferrugineus</name>
    <dbReference type="NCBI Taxonomy" id="354439"/>
    <lineage>
        <taxon>Eukaryota</taxon>
        <taxon>Metazoa</taxon>
        <taxon>Ecdysozoa</taxon>
        <taxon>Arthropoda</taxon>
        <taxon>Hexapoda</taxon>
        <taxon>Insecta</taxon>
        <taxon>Pterygota</taxon>
        <taxon>Neoptera</taxon>
        <taxon>Endopterygota</taxon>
        <taxon>Coleoptera</taxon>
        <taxon>Polyphaga</taxon>
        <taxon>Cucujiformia</taxon>
        <taxon>Curculionidae</taxon>
        <taxon>Dryophthorinae</taxon>
        <taxon>Rhynchophorus</taxon>
    </lineage>
</organism>
<evidence type="ECO:0000313" key="7">
    <source>
        <dbReference type="Proteomes" id="UP000625711"/>
    </source>
</evidence>
<evidence type="ECO:0000313" key="6">
    <source>
        <dbReference type="EMBL" id="KAF7287595.1"/>
    </source>
</evidence>
<dbReference type="GO" id="GO:0072659">
    <property type="term" value="P:protein localization to plasma membrane"/>
    <property type="evidence" value="ECO:0007669"/>
    <property type="project" value="TreeGrafter"/>
</dbReference>
<comment type="subcellular location">
    <subcellularLocation>
        <location evidence="1">Membrane</location>
        <topology evidence="1">Multi-pass membrane protein</topology>
    </subcellularLocation>
</comment>
<dbReference type="PANTHER" id="PTHR20661">
    <property type="entry name" value="PHOSPHATIDYLINOSITOL-GLYCAN BIOSYNTHESIS CLASS W PROTEIN"/>
    <property type="match status" value="1"/>
</dbReference>
<dbReference type="GO" id="GO:0016020">
    <property type="term" value="C:membrane"/>
    <property type="evidence" value="ECO:0007669"/>
    <property type="project" value="UniProtKB-SubCell"/>
</dbReference>
<sequence length="176" mass="19846">MITTKVIKDGKIAVELFLLVLPSFIYVVVSTIVPSYIKCRNKMYIYIIEYLLLVFPIILKITVLSNFGVNISYAVCISLFEIIILIIIKISLPETKTTLTKLSNNHFITNIFPTRFSKTSETGFSLMDVGVGLYVFSNAIVAPETKGKKSSVKQSFKNSMLLILIDVFKELDIFKS</sequence>
<feature type="transmembrane region" description="Helical" evidence="5">
    <location>
        <begin position="44"/>
        <end position="65"/>
    </location>
</feature>
<feature type="transmembrane region" description="Helical" evidence="5">
    <location>
        <begin position="12"/>
        <end position="37"/>
    </location>
</feature>
<dbReference type="AlphaFoldDB" id="A0A834MNI4"/>
<keyword evidence="7" id="KW-1185">Reference proteome</keyword>
<evidence type="ECO:0000256" key="3">
    <source>
        <dbReference type="ARBA" id="ARBA00022989"/>
    </source>
</evidence>
<protein>
    <submittedName>
        <fullName evidence="6">Uncharacterized protein</fullName>
    </submittedName>
</protein>
<feature type="transmembrane region" description="Helical" evidence="5">
    <location>
        <begin position="71"/>
        <end position="92"/>
    </location>
</feature>
<gene>
    <name evidence="6" type="ORF">GWI33_005952</name>
</gene>
<evidence type="ECO:0000256" key="2">
    <source>
        <dbReference type="ARBA" id="ARBA00022692"/>
    </source>
</evidence>
<dbReference type="Proteomes" id="UP000625711">
    <property type="component" value="Unassembled WGS sequence"/>
</dbReference>
<accession>A0A834MNI4</accession>